<dbReference type="AlphaFoldDB" id="A0A815IUB2"/>
<protein>
    <recommendedName>
        <fullName evidence="3">Sialate O-acetylesterase domain-containing protein</fullName>
    </recommendedName>
</protein>
<evidence type="ECO:0000313" key="5">
    <source>
        <dbReference type="Proteomes" id="UP000663852"/>
    </source>
</evidence>
<dbReference type="Pfam" id="PF03629">
    <property type="entry name" value="SASA"/>
    <property type="match status" value="1"/>
</dbReference>
<sequence length="507" mass="56971">MQGDIYLVVFLSILIVQIDGVPRFANYYQDHMVLQREPQRALVWGYGDANKLTSLKIGGKTYETVSRSESADNFGEGTWSVTLDPVDDEGPYDIQVSQPLTNGTLTTITLHDVLFGDVWLCSGQSNMQMTVRDIFNATEEIANAEKYPKIRVFTNGRTPSSTPVEESIQIVQKWSIASSSSIGGPSWTYFSAVCWLYGRMIHEALGGRPIGLIATSYGGTAIELWMPQDAFLKCYPPSLNSKRMADPMTNSSLYNGMIHQFTRMVIYGVIWYQGESNSGRNNDKYVCTFTNLIQSWRQIWNQRTNGITNLQFPFGFVQLSTNSNTTTFYGFPWIRWRQTFEIGYVPNNIVPNVFMAVALDLRDDPFDVHPRTKHDVAYRLSRAGLAVAYGQTVEFQGPIVANVTYNSATNAIIFRYTAVKSIEVRNTNGFQVCCQGTQCRNDNNWISANIISSDALSVTVKAPAVCDSKVLYGARYLWLETPCLFKQAAIYSSTDSNLPSPPYYKVF</sequence>
<dbReference type="InterPro" id="IPR039329">
    <property type="entry name" value="SIAE"/>
</dbReference>
<accession>A0A815IUB2</accession>
<name>A0A815IUB2_ADIRI</name>
<organism evidence="4 5">
    <name type="scientific">Adineta ricciae</name>
    <name type="common">Rotifer</name>
    <dbReference type="NCBI Taxonomy" id="249248"/>
    <lineage>
        <taxon>Eukaryota</taxon>
        <taxon>Metazoa</taxon>
        <taxon>Spiralia</taxon>
        <taxon>Gnathifera</taxon>
        <taxon>Rotifera</taxon>
        <taxon>Eurotatoria</taxon>
        <taxon>Bdelloidea</taxon>
        <taxon>Adinetida</taxon>
        <taxon>Adinetidae</taxon>
        <taxon>Adineta</taxon>
    </lineage>
</organism>
<dbReference type="GO" id="GO:0005975">
    <property type="term" value="P:carbohydrate metabolic process"/>
    <property type="evidence" value="ECO:0007669"/>
    <property type="project" value="TreeGrafter"/>
</dbReference>
<dbReference type="InterPro" id="IPR005181">
    <property type="entry name" value="SASA"/>
</dbReference>
<dbReference type="PANTHER" id="PTHR22901:SF0">
    <property type="entry name" value="SIALATE O-ACETYLESTERASE"/>
    <property type="match status" value="1"/>
</dbReference>
<dbReference type="SUPFAM" id="SSF52266">
    <property type="entry name" value="SGNH hydrolase"/>
    <property type="match status" value="1"/>
</dbReference>
<evidence type="ECO:0000259" key="3">
    <source>
        <dbReference type="Pfam" id="PF03629"/>
    </source>
</evidence>
<evidence type="ECO:0000313" key="4">
    <source>
        <dbReference type="EMBL" id="CAF1370266.1"/>
    </source>
</evidence>
<evidence type="ECO:0000256" key="1">
    <source>
        <dbReference type="ARBA" id="ARBA00022801"/>
    </source>
</evidence>
<dbReference type="Gene3D" id="3.40.50.1110">
    <property type="entry name" value="SGNH hydrolase"/>
    <property type="match status" value="1"/>
</dbReference>
<dbReference type="GO" id="GO:0001681">
    <property type="term" value="F:sialate O-acetylesterase activity"/>
    <property type="evidence" value="ECO:0007669"/>
    <property type="project" value="InterPro"/>
</dbReference>
<keyword evidence="1" id="KW-0378">Hydrolase</keyword>
<feature type="chain" id="PRO_5032920696" description="Sialate O-acetylesterase domain-containing protein" evidence="2">
    <location>
        <begin position="21"/>
        <end position="507"/>
    </location>
</feature>
<gene>
    <name evidence="4" type="ORF">EDS130_LOCUS34333</name>
</gene>
<dbReference type="Proteomes" id="UP000663852">
    <property type="component" value="Unassembled WGS sequence"/>
</dbReference>
<proteinExistence type="predicted"/>
<dbReference type="InterPro" id="IPR036514">
    <property type="entry name" value="SGNH_hydro_sf"/>
</dbReference>
<keyword evidence="2" id="KW-0732">Signal</keyword>
<dbReference type="OrthoDB" id="42638at2759"/>
<evidence type="ECO:0000256" key="2">
    <source>
        <dbReference type="SAM" id="SignalP"/>
    </source>
</evidence>
<reference evidence="4" key="1">
    <citation type="submission" date="2021-02" db="EMBL/GenBank/DDBJ databases">
        <authorList>
            <person name="Nowell W R."/>
        </authorList>
    </citation>
    <scope>NUCLEOTIDE SEQUENCE</scope>
</reference>
<feature type="signal peptide" evidence="2">
    <location>
        <begin position="1"/>
        <end position="20"/>
    </location>
</feature>
<dbReference type="PANTHER" id="PTHR22901">
    <property type="entry name" value="SIALATE O-ACETYLESTERASE"/>
    <property type="match status" value="1"/>
</dbReference>
<comment type="caution">
    <text evidence="4">The sequence shown here is derived from an EMBL/GenBank/DDBJ whole genome shotgun (WGS) entry which is preliminary data.</text>
</comment>
<feature type="domain" description="Sialate O-acetylesterase" evidence="3">
    <location>
        <begin position="117"/>
        <end position="374"/>
    </location>
</feature>
<dbReference type="EMBL" id="CAJNOJ010000286">
    <property type="protein sequence ID" value="CAF1370266.1"/>
    <property type="molecule type" value="Genomic_DNA"/>
</dbReference>